<reference evidence="2" key="1">
    <citation type="submission" date="2019-11" db="EMBL/GenBank/DDBJ databases">
        <authorList>
            <person name="Feng L."/>
        </authorList>
    </citation>
    <scope>NUCLEOTIDE SEQUENCE</scope>
    <source>
        <strain evidence="2">EMassiliensisLFYP7</strain>
    </source>
</reference>
<accession>A0A6N3E0A6</accession>
<protein>
    <recommendedName>
        <fullName evidence="3">DUF4145 domain-containing protein</fullName>
    </recommendedName>
</protein>
<sequence length="141" mass="15711">MNDTEEAQARKMWVIITYATRVEDLLRKNGAKGSGFKELVESLSDVLESGIKRNIGRMAHLRNMVVHEGYVCSEREMAGYEAQFKSVTQALIAMLDARQQNTELVENLKVSMKAKSGIKKWLIGSLISGLVIAGVLIRVTQ</sequence>
<evidence type="ECO:0008006" key="3">
    <source>
        <dbReference type="Google" id="ProtNLM"/>
    </source>
</evidence>
<evidence type="ECO:0000256" key="1">
    <source>
        <dbReference type="SAM" id="Phobius"/>
    </source>
</evidence>
<feature type="transmembrane region" description="Helical" evidence="1">
    <location>
        <begin position="121"/>
        <end position="139"/>
    </location>
</feature>
<keyword evidence="1" id="KW-1133">Transmembrane helix</keyword>
<dbReference type="EMBL" id="CACRTZ010000016">
    <property type="protein sequence ID" value="VYU35126.1"/>
    <property type="molecule type" value="Genomic_DNA"/>
</dbReference>
<dbReference type="AlphaFoldDB" id="A0A6N3E0A6"/>
<gene>
    <name evidence="2" type="ORF">EMLFYP7_02075</name>
</gene>
<proteinExistence type="predicted"/>
<keyword evidence="1" id="KW-0812">Transmembrane</keyword>
<keyword evidence="1" id="KW-0472">Membrane</keyword>
<evidence type="ECO:0000313" key="2">
    <source>
        <dbReference type="EMBL" id="VYU35126.1"/>
    </source>
</evidence>
<organism evidence="2">
    <name type="scientific">Phytobacter massiliensis</name>
    <dbReference type="NCBI Taxonomy" id="1485952"/>
    <lineage>
        <taxon>Bacteria</taxon>
        <taxon>Pseudomonadati</taxon>
        <taxon>Pseudomonadota</taxon>
        <taxon>Gammaproteobacteria</taxon>
        <taxon>Enterobacterales</taxon>
        <taxon>Enterobacteriaceae</taxon>
        <taxon>Phytobacter</taxon>
    </lineage>
</organism>
<name>A0A6N3E0A6_9ENTR</name>